<feature type="transmembrane region" description="Helical" evidence="3">
    <location>
        <begin position="244"/>
        <end position="265"/>
    </location>
</feature>
<dbReference type="SUPFAM" id="SSF103473">
    <property type="entry name" value="MFS general substrate transporter"/>
    <property type="match status" value="1"/>
</dbReference>
<feature type="domain" description="Major facilitator superfamily (MFS) profile" evidence="4">
    <location>
        <begin position="120"/>
        <end position="566"/>
    </location>
</feature>
<dbReference type="InterPro" id="IPR011701">
    <property type="entry name" value="MFS"/>
</dbReference>
<feature type="region of interest" description="Disordered" evidence="2">
    <location>
        <begin position="94"/>
        <end position="113"/>
    </location>
</feature>
<feature type="transmembrane region" description="Helical" evidence="3">
    <location>
        <begin position="211"/>
        <end position="232"/>
    </location>
</feature>
<dbReference type="PROSITE" id="PS50850">
    <property type="entry name" value="MFS"/>
    <property type="match status" value="1"/>
</dbReference>
<evidence type="ECO:0000313" key="6">
    <source>
        <dbReference type="Proteomes" id="UP000507470"/>
    </source>
</evidence>
<dbReference type="Pfam" id="PF07690">
    <property type="entry name" value="MFS_1"/>
    <property type="match status" value="1"/>
</dbReference>
<feature type="transmembrane region" description="Helical" evidence="3">
    <location>
        <begin position="277"/>
        <end position="296"/>
    </location>
</feature>
<dbReference type="AlphaFoldDB" id="A0A6J8E2X0"/>
<dbReference type="Gene3D" id="1.20.1250.20">
    <property type="entry name" value="MFS general substrate transporter like domains"/>
    <property type="match status" value="1"/>
</dbReference>
<feature type="transmembrane region" description="Helical" evidence="3">
    <location>
        <begin position="385"/>
        <end position="407"/>
    </location>
</feature>
<evidence type="ECO:0000256" key="3">
    <source>
        <dbReference type="SAM" id="Phobius"/>
    </source>
</evidence>
<evidence type="ECO:0000256" key="2">
    <source>
        <dbReference type="SAM" id="MobiDB-lite"/>
    </source>
</evidence>
<dbReference type="EMBL" id="CACVKT020008340">
    <property type="protein sequence ID" value="CAC5414363.1"/>
    <property type="molecule type" value="Genomic_DNA"/>
</dbReference>
<evidence type="ECO:0000259" key="4">
    <source>
        <dbReference type="PROSITE" id="PS50850"/>
    </source>
</evidence>
<dbReference type="PANTHER" id="PTHR11360">
    <property type="entry name" value="MONOCARBOXYLATE TRANSPORTER"/>
    <property type="match status" value="1"/>
</dbReference>
<feature type="transmembrane region" description="Helical" evidence="3">
    <location>
        <begin position="187"/>
        <end position="205"/>
    </location>
</feature>
<name>A0A6J8E2X0_MYTCO</name>
<organism evidence="5 6">
    <name type="scientific">Mytilus coruscus</name>
    <name type="common">Sea mussel</name>
    <dbReference type="NCBI Taxonomy" id="42192"/>
    <lineage>
        <taxon>Eukaryota</taxon>
        <taxon>Metazoa</taxon>
        <taxon>Spiralia</taxon>
        <taxon>Lophotrochozoa</taxon>
        <taxon>Mollusca</taxon>
        <taxon>Bivalvia</taxon>
        <taxon>Autobranchia</taxon>
        <taxon>Pteriomorphia</taxon>
        <taxon>Mytilida</taxon>
        <taxon>Mytiloidea</taxon>
        <taxon>Mytilidae</taxon>
        <taxon>Mytilinae</taxon>
        <taxon>Mytilus</taxon>
    </lineage>
</organism>
<proteinExistence type="predicted"/>
<protein>
    <submittedName>
        <fullName evidence="5">SLC16A9</fullName>
    </submittedName>
</protein>
<dbReference type="GO" id="GO:0008028">
    <property type="term" value="F:monocarboxylic acid transmembrane transporter activity"/>
    <property type="evidence" value="ECO:0007669"/>
    <property type="project" value="TreeGrafter"/>
</dbReference>
<feature type="transmembrane region" description="Helical" evidence="3">
    <location>
        <begin position="476"/>
        <end position="497"/>
    </location>
</feature>
<feature type="compositionally biased region" description="Polar residues" evidence="2">
    <location>
        <begin position="94"/>
        <end position="108"/>
    </location>
</feature>
<feature type="transmembrane region" description="Helical" evidence="3">
    <location>
        <begin position="542"/>
        <end position="567"/>
    </location>
</feature>
<keyword evidence="3" id="KW-0812">Transmembrane</keyword>
<keyword evidence="6" id="KW-1185">Reference proteome</keyword>
<evidence type="ECO:0000256" key="1">
    <source>
        <dbReference type="ARBA" id="ARBA00004141"/>
    </source>
</evidence>
<accession>A0A6J8E2X0</accession>
<dbReference type="InterPro" id="IPR036259">
    <property type="entry name" value="MFS_trans_sf"/>
</dbReference>
<feature type="transmembrane region" description="Helical" evidence="3">
    <location>
        <begin position="509"/>
        <end position="530"/>
    </location>
</feature>
<gene>
    <name evidence="5" type="ORF">MCOR_47181</name>
</gene>
<reference evidence="5 6" key="1">
    <citation type="submission" date="2020-06" db="EMBL/GenBank/DDBJ databases">
        <authorList>
            <person name="Li R."/>
            <person name="Bekaert M."/>
        </authorList>
    </citation>
    <scope>NUCLEOTIDE SEQUENCE [LARGE SCALE GENOMIC DNA]</scope>
    <source>
        <strain evidence="6">wild</strain>
    </source>
</reference>
<comment type="subcellular location">
    <subcellularLocation>
        <location evidence="1">Membrane</location>
        <topology evidence="1">Multi-pass membrane protein</topology>
    </subcellularLocation>
</comment>
<dbReference type="InterPro" id="IPR050327">
    <property type="entry name" value="Proton-linked_MCT"/>
</dbReference>
<keyword evidence="3" id="KW-1133">Transmembrane helix</keyword>
<dbReference type="GO" id="GO:0016020">
    <property type="term" value="C:membrane"/>
    <property type="evidence" value="ECO:0007669"/>
    <property type="project" value="UniProtKB-SubCell"/>
</dbReference>
<dbReference type="InterPro" id="IPR020846">
    <property type="entry name" value="MFS_dom"/>
</dbReference>
<feature type="transmembrane region" description="Helical" evidence="3">
    <location>
        <begin position="419"/>
        <end position="437"/>
    </location>
</feature>
<keyword evidence="3" id="KW-0472">Membrane</keyword>
<sequence>MKTKVMKLNENVMEEVRQKMEISIEIEEHDKSSLYVENYEMSNNVENVVCPKIFTIGCPTENNNSNNSENNLPSNYSNETLAKAVQDQHSIVIPSSSGNGKATMQSTDKPPGSKNPKKWIVLIAAFTTLGVATGFPFNMSVLYVEWLQEFGKSNSETALVQSVCTGLFLIGGCISGIIVTKYGAFKCGIVGGILAAAGLSISFVATSIFFLVIFVGIVSGIGFSLSFISASTSVGQHFEGKQRLLALAFISSGAGVGSSVLPNLLEKLIQEYNWRGTLLVIGGMMLHLIVNACLFYKPLSKIKHITSDASSESSSKSTNSICKNCNSPGEKGIAKNSNWSINDTKSLKRVSFSTSEIRRVYEAIEKDDNKNMYQLLKQLLKNRLFMCYIFAQALCVAAFNSVLIFFIDFYQFNGLSRTQAVSIYLYMNVTSTLFRFIPGLLKQIPHVSVLSIPVFSSLVGAIAMGIFPLVPPSYSSFLLIACLYGIGLGGMVTVLGISIIKLAGEENYSAALGISMTCSGIMNAAAGPISGFIRDTTGNYDMSFFCAAATLFMASVFFFITMVARFYTGSGSNKSSRLDFELFIRRKSRRRSSILPWRKQSVDISK</sequence>
<evidence type="ECO:0000313" key="5">
    <source>
        <dbReference type="EMBL" id="CAC5414363.1"/>
    </source>
</evidence>
<feature type="transmembrane region" description="Helical" evidence="3">
    <location>
        <begin position="449"/>
        <end position="470"/>
    </location>
</feature>
<dbReference type="PANTHER" id="PTHR11360:SF310">
    <property type="entry name" value="MONOCARBOXYLATE TRANSPORTER 9-LIKE"/>
    <property type="match status" value="1"/>
</dbReference>
<dbReference type="Proteomes" id="UP000507470">
    <property type="component" value="Unassembled WGS sequence"/>
</dbReference>
<feature type="transmembrane region" description="Helical" evidence="3">
    <location>
        <begin position="119"/>
        <end position="139"/>
    </location>
</feature>
<dbReference type="OrthoDB" id="6099974at2759"/>
<feature type="transmembrane region" description="Helical" evidence="3">
    <location>
        <begin position="159"/>
        <end position="180"/>
    </location>
</feature>